<comment type="caution">
    <text evidence="1">The sequence shown here is derived from an EMBL/GenBank/DDBJ whole genome shotgun (WGS) entry which is preliminary data.</text>
</comment>
<sequence>MAGTPLCIPRVQCKTVILSTLEDMVRDAMDHGDLNGEGRAGTQKHMRQGQNILREAVRQWATNLEAVG</sequence>
<dbReference type="OrthoDB" id="5428015at2759"/>
<proteinExistence type="predicted"/>
<dbReference type="EMBL" id="JAAVMX010000001">
    <property type="protein sequence ID" value="KAF4513337.1"/>
    <property type="molecule type" value="Genomic_DNA"/>
</dbReference>
<evidence type="ECO:0000313" key="2">
    <source>
        <dbReference type="Proteomes" id="UP000557566"/>
    </source>
</evidence>
<accession>A0A8H4PZK9</accession>
<gene>
    <name evidence="1" type="ORF">G6O67_000619</name>
</gene>
<name>A0A8H4PZK9_9HYPO</name>
<dbReference type="AlphaFoldDB" id="A0A8H4PZK9"/>
<evidence type="ECO:0000313" key="1">
    <source>
        <dbReference type="EMBL" id="KAF4513337.1"/>
    </source>
</evidence>
<protein>
    <submittedName>
        <fullName evidence="1">Uncharacterized protein</fullName>
    </submittedName>
</protein>
<organism evidence="1 2">
    <name type="scientific">Ophiocordyceps sinensis</name>
    <dbReference type="NCBI Taxonomy" id="72228"/>
    <lineage>
        <taxon>Eukaryota</taxon>
        <taxon>Fungi</taxon>
        <taxon>Dikarya</taxon>
        <taxon>Ascomycota</taxon>
        <taxon>Pezizomycotina</taxon>
        <taxon>Sordariomycetes</taxon>
        <taxon>Hypocreomycetidae</taxon>
        <taxon>Hypocreales</taxon>
        <taxon>Ophiocordycipitaceae</taxon>
        <taxon>Ophiocordyceps</taxon>
    </lineage>
</organism>
<dbReference type="Proteomes" id="UP000557566">
    <property type="component" value="Unassembled WGS sequence"/>
</dbReference>
<reference evidence="1 2" key="1">
    <citation type="journal article" date="2020" name="Genome Biol. Evol.">
        <title>A new high-quality draft genome assembly of the Chinese cordyceps Ophiocordyceps sinensis.</title>
        <authorList>
            <person name="Shu R."/>
            <person name="Zhang J."/>
            <person name="Meng Q."/>
            <person name="Zhang H."/>
            <person name="Zhou G."/>
            <person name="Li M."/>
            <person name="Wu P."/>
            <person name="Zhao Y."/>
            <person name="Chen C."/>
            <person name="Qin Q."/>
        </authorList>
    </citation>
    <scope>NUCLEOTIDE SEQUENCE [LARGE SCALE GENOMIC DNA]</scope>
    <source>
        <strain evidence="1 2">IOZ07</strain>
    </source>
</reference>
<keyword evidence="2" id="KW-1185">Reference proteome</keyword>